<dbReference type="EMBL" id="CP101497">
    <property type="protein sequence ID" value="UTT62847.1"/>
    <property type="molecule type" value="Genomic_DNA"/>
</dbReference>
<dbReference type="SMART" id="SM00422">
    <property type="entry name" value="HTH_MERR"/>
    <property type="match status" value="1"/>
</dbReference>
<protein>
    <submittedName>
        <fullName evidence="2">MerR family transcriptional regulator</fullName>
    </submittedName>
</protein>
<accession>A0ABY5FX08</accession>
<name>A0ABY5FX08_9MICO</name>
<dbReference type="PROSITE" id="PS50937">
    <property type="entry name" value="HTH_MERR_2"/>
    <property type="match status" value="1"/>
</dbReference>
<reference evidence="2" key="1">
    <citation type="submission" date="2022-07" db="EMBL/GenBank/DDBJ databases">
        <title>Taxonomic analysis of Microcella humidisoli nov. sp., isolated from riverside soil.</title>
        <authorList>
            <person name="Molina K.M."/>
            <person name="Kim S.B."/>
        </authorList>
    </citation>
    <scope>NUCLEOTIDE SEQUENCE</scope>
    <source>
        <strain evidence="2">MMS21-STM10</strain>
    </source>
</reference>
<feature type="domain" description="HTH merR-type" evidence="1">
    <location>
        <begin position="1"/>
        <end position="70"/>
    </location>
</feature>
<dbReference type="InterPro" id="IPR009061">
    <property type="entry name" value="DNA-bd_dom_put_sf"/>
</dbReference>
<evidence type="ECO:0000313" key="2">
    <source>
        <dbReference type="EMBL" id="UTT62847.1"/>
    </source>
</evidence>
<proteinExistence type="predicted"/>
<gene>
    <name evidence="2" type="ORF">NNL39_01670</name>
</gene>
<dbReference type="CDD" id="cd04780">
    <property type="entry name" value="HTH_MerR-like_sg5"/>
    <property type="match status" value="1"/>
</dbReference>
<dbReference type="Proteomes" id="UP001060039">
    <property type="component" value="Chromosome"/>
</dbReference>
<dbReference type="SUPFAM" id="SSF46955">
    <property type="entry name" value="Putative DNA-binding domain"/>
    <property type="match status" value="1"/>
</dbReference>
<dbReference type="Pfam" id="PF13411">
    <property type="entry name" value="MerR_1"/>
    <property type="match status" value="1"/>
</dbReference>
<sequence>MRMSELSSTTGVAVPTLKFYLREQLLHAGERTSPNQAQYDDSHVARVRLVRALLEVGGLSVARAREVVGAVDAGSLPLSSVFGVAQRAVTVPAPLADDAPAPTEGDRLVAELCAARGWTVYPNNPGLALAARVLDTYAALGQQRLHAVLEPYAEAADLVAGADLAAVAAAPDETEMTNVVVVGTVLGDALLAGLRRIAQEAESFRRFPLPEGVPAPGSATTTDEDC</sequence>
<keyword evidence="3" id="KW-1185">Reference proteome</keyword>
<evidence type="ECO:0000259" key="1">
    <source>
        <dbReference type="PROSITE" id="PS50937"/>
    </source>
</evidence>
<evidence type="ECO:0000313" key="3">
    <source>
        <dbReference type="Proteomes" id="UP001060039"/>
    </source>
</evidence>
<dbReference type="InterPro" id="IPR000551">
    <property type="entry name" value="MerR-type_HTH_dom"/>
</dbReference>
<dbReference type="RefSeq" id="WP_255159978.1">
    <property type="nucleotide sequence ID" value="NZ_CP101497.1"/>
</dbReference>
<dbReference type="Gene3D" id="1.10.1660.10">
    <property type="match status" value="1"/>
</dbReference>
<organism evidence="2 3">
    <name type="scientific">Microcella humidisoli</name>
    <dbReference type="NCBI Taxonomy" id="2963406"/>
    <lineage>
        <taxon>Bacteria</taxon>
        <taxon>Bacillati</taxon>
        <taxon>Actinomycetota</taxon>
        <taxon>Actinomycetes</taxon>
        <taxon>Micrococcales</taxon>
        <taxon>Microbacteriaceae</taxon>
        <taxon>Microcella</taxon>
    </lineage>
</organism>
<dbReference type="PRINTS" id="PR00040">
    <property type="entry name" value="HTHMERR"/>
</dbReference>